<protein>
    <submittedName>
        <fullName evidence="3">DUF4157 domain-containing protein</fullName>
    </submittedName>
</protein>
<feature type="region of interest" description="Disordered" evidence="1">
    <location>
        <begin position="479"/>
        <end position="504"/>
    </location>
</feature>
<evidence type="ECO:0000259" key="2">
    <source>
        <dbReference type="Pfam" id="PF13699"/>
    </source>
</evidence>
<dbReference type="AlphaFoldDB" id="A0AB74UQR2"/>
<dbReference type="SUPFAM" id="SSF103088">
    <property type="entry name" value="OmpA-like"/>
    <property type="match status" value="1"/>
</dbReference>
<evidence type="ECO:0000256" key="1">
    <source>
        <dbReference type="SAM" id="MobiDB-lite"/>
    </source>
</evidence>
<dbReference type="Gene3D" id="3.30.1330.60">
    <property type="entry name" value="OmpA-like domain"/>
    <property type="match status" value="1"/>
</dbReference>
<dbReference type="RefSeq" id="WP_395116186.1">
    <property type="nucleotide sequence ID" value="NZ_CP170721.1"/>
</dbReference>
<accession>A0AB74UQR2</accession>
<feature type="compositionally biased region" description="Polar residues" evidence="1">
    <location>
        <begin position="701"/>
        <end position="711"/>
    </location>
</feature>
<feature type="region of interest" description="Disordered" evidence="1">
    <location>
        <begin position="647"/>
        <end position="711"/>
    </location>
</feature>
<evidence type="ECO:0000313" key="3">
    <source>
        <dbReference type="EMBL" id="XIA17627.1"/>
    </source>
</evidence>
<dbReference type="Pfam" id="PF13699">
    <property type="entry name" value="eCIS_core"/>
    <property type="match status" value="1"/>
</dbReference>
<reference evidence="3" key="1">
    <citation type="submission" date="2024-10" db="EMBL/GenBank/DDBJ databases">
        <authorList>
            <person name="Lesea H.P."/>
            <person name="Kuehl J.V."/>
            <person name="Chandonia J.-M."/>
        </authorList>
    </citation>
    <scope>NUCLEOTIDE SEQUENCE</scope>
    <source>
        <strain evidence="3">FW102-FHT14D07</strain>
    </source>
</reference>
<sequence>MAERSASMAAAQVAPAAAFVLQRKCGCGRHVPGGGTCAECARKRHPLQRKAGPSLASGAQVPDAVLAVLRSPGTPLDPAARQYMEPRFGRDFSAIRVHADDSAAASARAVGALAYTVGQHIVFAEGQLAPRSAAGRHLLAHELTHTIQQGTSPASLSPRLAVGAVDSSAEIEADRVADRVVTGAAVPAVRAAPSAALQRKPGPTLVDAPAPTDAEPDFKSPQMRGGRGRAASVDGGKRGDDQVVIRIIRYLCACAGRNVTRTRASAQLTPNPGVTLEICSGKVTARVTGDIVPKTLTTGTAKVGVDVNVADKVNVGVQGQVQNIGKEPQAGGSADLRIKLPNGGQIGGSGGVLKGTQTGKVDLQAGAGYEMPGGTRIGVQVTDTPGGPFTITGGVGGNLPGQTVSDRTCRECRCPVSYQCYEDIPPRDVQEPVTVDVVQRGRLRYYFSLDSDRDTLDPQLKGESKHTLDEVAQQVAAGSQVNSISGYASPEDNREKPEPNQKLSLSRARRLRDLLAQRLGPRVPLPAPMAGGELLGRVPTIAPGSSLADALRDVGFGDAEDVTQFLVGGDIPNPRLADQFLGLLDRVTDPGERLKLFGVAAGSPAAPKLLAAIEQFRKNRGRGRRPWEGIFGYLRYATVELGTTHKEQRMEQHRTSGSLTPMNEAACKPYSRQAEDVGKFGPAEREPDRNADCPLGEPRNQPETAKQCNYD</sequence>
<feature type="domain" description="eCIS core" evidence="2">
    <location>
        <begin position="75"/>
        <end position="151"/>
    </location>
</feature>
<dbReference type="EMBL" id="CP170721">
    <property type="protein sequence ID" value="XIA17627.1"/>
    <property type="molecule type" value="Genomic_DNA"/>
</dbReference>
<feature type="compositionally biased region" description="Basic and acidic residues" evidence="1">
    <location>
        <begin position="673"/>
        <end position="691"/>
    </location>
</feature>
<proteinExistence type="predicted"/>
<dbReference type="InterPro" id="IPR025295">
    <property type="entry name" value="eCIS_core_dom"/>
</dbReference>
<dbReference type="InterPro" id="IPR036737">
    <property type="entry name" value="OmpA-like_sf"/>
</dbReference>
<feature type="region of interest" description="Disordered" evidence="1">
    <location>
        <begin position="196"/>
        <end position="236"/>
    </location>
</feature>
<gene>
    <name evidence="3" type="ORF">ACFYG5_13800</name>
</gene>
<name>A0AB74UQR2_9GAMM</name>
<organism evidence="3">
    <name type="scientific">Rhodanobacter sp. FW102-FHT14D07</name>
    <dbReference type="NCBI Taxonomy" id="3351462"/>
    <lineage>
        <taxon>Bacteria</taxon>
        <taxon>Pseudomonadati</taxon>
        <taxon>Pseudomonadota</taxon>
        <taxon>Gammaproteobacteria</taxon>
        <taxon>Lysobacterales</taxon>
        <taxon>Rhodanobacteraceae</taxon>
        <taxon>Rhodanobacter</taxon>
    </lineage>
</organism>